<name>A0A7S4E6G8_9STRA</name>
<dbReference type="EMBL" id="HBIW01009398">
    <property type="protein sequence ID" value="CAE0692587.1"/>
    <property type="molecule type" value="Transcribed_RNA"/>
</dbReference>
<proteinExistence type="predicted"/>
<organism evidence="1">
    <name type="scientific">Pelagomonas calceolata</name>
    <dbReference type="NCBI Taxonomy" id="35677"/>
    <lineage>
        <taxon>Eukaryota</taxon>
        <taxon>Sar</taxon>
        <taxon>Stramenopiles</taxon>
        <taxon>Ochrophyta</taxon>
        <taxon>Pelagophyceae</taxon>
        <taxon>Pelagomonadales</taxon>
        <taxon>Pelagomonadaceae</taxon>
        <taxon>Pelagomonas</taxon>
    </lineage>
</organism>
<protein>
    <submittedName>
        <fullName evidence="1">Uncharacterized protein</fullName>
    </submittedName>
</protein>
<gene>
    <name evidence="1" type="ORF">PCAL00307_LOCUS8023</name>
</gene>
<reference evidence="1" key="1">
    <citation type="submission" date="2021-01" db="EMBL/GenBank/DDBJ databases">
        <authorList>
            <person name="Corre E."/>
            <person name="Pelletier E."/>
            <person name="Niang G."/>
            <person name="Scheremetjew M."/>
            <person name="Finn R."/>
            <person name="Kale V."/>
            <person name="Holt S."/>
            <person name="Cochrane G."/>
            <person name="Meng A."/>
            <person name="Brown T."/>
            <person name="Cohen L."/>
        </authorList>
    </citation>
    <scope>NUCLEOTIDE SEQUENCE</scope>
    <source>
        <strain evidence="1">CCMP1756</strain>
    </source>
</reference>
<sequence length="148" mass="16014">MACIDKASCGKENACDNIQIGDVVTVKETRGQGDGGVGVVRAINDDGTLRVKYTIGGGTARAVARADCRPGSHAGEHYEKKLTKWRERVDSFFARDDDEADDAGARARTFRRDDAEGLGRVERAFELDRSARVGRVPAGVRGYPSNVQ</sequence>
<dbReference type="AlphaFoldDB" id="A0A7S4E6G8"/>
<evidence type="ECO:0000313" key="1">
    <source>
        <dbReference type="EMBL" id="CAE0692587.1"/>
    </source>
</evidence>
<accession>A0A7S4E6G8</accession>